<feature type="signal peptide" evidence="1">
    <location>
        <begin position="1"/>
        <end position="21"/>
    </location>
</feature>
<dbReference type="AlphaFoldDB" id="E4V544"/>
<dbReference type="RefSeq" id="XP_003169953.1">
    <property type="nucleotide sequence ID" value="XM_003169905.1"/>
</dbReference>
<evidence type="ECO:0000313" key="3">
    <source>
        <dbReference type="Proteomes" id="UP000002669"/>
    </source>
</evidence>
<dbReference type="Proteomes" id="UP000002669">
    <property type="component" value="Unassembled WGS sequence"/>
</dbReference>
<proteinExistence type="predicted"/>
<organism evidence="3">
    <name type="scientific">Arthroderma gypseum (strain ATCC MYA-4604 / CBS 118893)</name>
    <name type="common">Microsporum gypseum</name>
    <dbReference type="NCBI Taxonomy" id="535722"/>
    <lineage>
        <taxon>Eukaryota</taxon>
        <taxon>Fungi</taxon>
        <taxon>Dikarya</taxon>
        <taxon>Ascomycota</taxon>
        <taxon>Pezizomycotina</taxon>
        <taxon>Eurotiomycetes</taxon>
        <taxon>Eurotiomycetidae</taxon>
        <taxon>Onygenales</taxon>
        <taxon>Arthrodermataceae</taxon>
        <taxon>Nannizzia</taxon>
    </lineage>
</organism>
<gene>
    <name evidence="2" type="ORF">MGYG_08127</name>
</gene>
<accession>E4V544</accession>
<keyword evidence="3" id="KW-1185">Reference proteome</keyword>
<dbReference type="InParanoid" id="E4V544"/>
<name>E4V544_ARTGP</name>
<keyword evidence="1" id="KW-0732">Signal</keyword>
<dbReference type="eggNOG" id="ENOG502T5P3">
    <property type="taxonomic scope" value="Eukaryota"/>
</dbReference>
<dbReference type="OrthoDB" id="5135415at2759"/>
<evidence type="ECO:0000256" key="1">
    <source>
        <dbReference type="SAM" id="SignalP"/>
    </source>
</evidence>
<dbReference type="GeneID" id="10025188"/>
<evidence type="ECO:0000313" key="2">
    <source>
        <dbReference type="EMBL" id="EFR05118.1"/>
    </source>
</evidence>
<feature type="chain" id="PRO_5003190757" evidence="1">
    <location>
        <begin position="22"/>
        <end position="98"/>
    </location>
</feature>
<dbReference type="EMBL" id="DS989829">
    <property type="protein sequence ID" value="EFR05118.1"/>
    <property type="molecule type" value="Genomic_DNA"/>
</dbReference>
<reference evidence="3" key="1">
    <citation type="journal article" date="2012" name="MBio">
        <title>Comparative genome analysis of Trichophyton rubrum and related dermatophytes reveals candidate genes involved in infection.</title>
        <authorList>
            <person name="Martinez D.A."/>
            <person name="Oliver B.G."/>
            <person name="Graeser Y."/>
            <person name="Goldberg J.M."/>
            <person name="Li W."/>
            <person name="Martinez-Rossi N.M."/>
            <person name="Monod M."/>
            <person name="Shelest E."/>
            <person name="Barton R.C."/>
            <person name="Birch E."/>
            <person name="Brakhage A.A."/>
            <person name="Chen Z."/>
            <person name="Gurr S.J."/>
            <person name="Heiman D."/>
            <person name="Heitman J."/>
            <person name="Kosti I."/>
            <person name="Rossi A."/>
            <person name="Saif S."/>
            <person name="Samalova M."/>
            <person name="Saunders C.W."/>
            <person name="Shea T."/>
            <person name="Summerbell R.C."/>
            <person name="Xu J."/>
            <person name="Young S."/>
            <person name="Zeng Q."/>
            <person name="Birren B.W."/>
            <person name="Cuomo C.A."/>
            <person name="White T.C."/>
        </authorList>
    </citation>
    <scope>NUCLEOTIDE SEQUENCE [LARGE SCALE GENOMIC DNA]</scope>
    <source>
        <strain evidence="3">ATCC MYA-4604 / CBS 118893</strain>
    </source>
</reference>
<sequence>MKLTTITAVLVGMLSVSVTEATVLQMCKKTGKRDCLPVDATWSICTNLVSKDGRPYVSGWSTGGDCDIYEGRDCKGTANSIDKDGWSRFPFNVWSVLC</sequence>
<dbReference type="HOGENOM" id="CLU_182411_0_0_1"/>
<protein>
    <submittedName>
        <fullName evidence="2">Uncharacterized protein</fullName>
    </submittedName>
</protein>
<dbReference type="VEuPathDB" id="FungiDB:MGYG_08127"/>